<evidence type="ECO:0000259" key="7">
    <source>
        <dbReference type="Pfam" id="PF02769"/>
    </source>
</evidence>
<dbReference type="PIRSF" id="PIRSF036407">
    <property type="entry name" value="Selenphspht_syn"/>
    <property type="match status" value="1"/>
</dbReference>
<dbReference type="InterPro" id="IPR016188">
    <property type="entry name" value="PurM-like_N"/>
</dbReference>
<keyword evidence="3 8" id="KW-0418">Kinase</keyword>
<dbReference type="Pfam" id="PF02769">
    <property type="entry name" value="AIRS_C"/>
    <property type="match status" value="1"/>
</dbReference>
<dbReference type="Gene3D" id="3.30.1330.10">
    <property type="entry name" value="PurM-like, N-terminal domain"/>
    <property type="match status" value="1"/>
</dbReference>
<evidence type="ECO:0000256" key="3">
    <source>
        <dbReference type="ARBA" id="ARBA00022777"/>
    </source>
</evidence>
<evidence type="ECO:0000256" key="1">
    <source>
        <dbReference type="ARBA" id="ARBA00022679"/>
    </source>
</evidence>
<reference evidence="8 9" key="1">
    <citation type="submission" date="2016-01" db="EMBL/GenBank/DDBJ databases">
        <authorList>
            <person name="Oliw E.H."/>
        </authorList>
    </citation>
    <scope>NUCLEOTIDE SEQUENCE [LARGE SCALE GENOMIC DNA]</scope>
    <source>
        <strain evidence="8 9">CMW7756A</strain>
    </source>
</reference>
<dbReference type="Gene3D" id="3.90.650.10">
    <property type="entry name" value="PurM-like C-terminal domain"/>
    <property type="match status" value="1"/>
</dbReference>
<dbReference type="GO" id="GO:0004756">
    <property type="term" value="F:selenide, water dikinase activity"/>
    <property type="evidence" value="ECO:0007669"/>
    <property type="project" value="TreeGrafter"/>
</dbReference>
<gene>
    <name evidence="8" type="ORF">HMPREF3229_01492</name>
</gene>
<dbReference type="NCBIfam" id="TIGR00476">
    <property type="entry name" value="selD"/>
    <property type="match status" value="1"/>
</dbReference>
<keyword evidence="2" id="KW-0547">Nucleotide-binding</keyword>
<dbReference type="GO" id="GO:0005524">
    <property type="term" value="F:ATP binding"/>
    <property type="evidence" value="ECO:0007669"/>
    <property type="project" value="UniProtKB-KW"/>
</dbReference>
<dbReference type="PANTHER" id="PTHR10256:SF0">
    <property type="entry name" value="INACTIVE SELENIDE, WATER DIKINASE-LIKE PROTEIN-RELATED"/>
    <property type="match status" value="1"/>
</dbReference>
<feature type="domain" description="PurM-like N-terminal" evidence="6">
    <location>
        <begin position="41"/>
        <end position="146"/>
    </location>
</feature>
<dbReference type="SUPFAM" id="SSF56042">
    <property type="entry name" value="PurM C-terminal domain-like"/>
    <property type="match status" value="1"/>
</dbReference>
<accession>A0A133PK04</accession>
<dbReference type="GO" id="GO:0005737">
    <property type="term" value="C:cytoplasm"/>
    <property type="evidence" value="ECO:0007669"/>
    <property type="project" value="TreeGrafter"/>
</dbReference>
<dbReference type="PANTHER" id="PTHR10256">
    <property type="entry name" value="SELENIDE, WATER DIKINASE"/>
    <property type="match status" value="1"/>
</dbReference>
<evidence type="ECO:0000256" key="5">
    <source>
        <dbReference type="ARBA" id="ARBA00023266"/>
    </source>
</evidence>
<dbReference type="AlphaFoldDB" id="A0A133PK04"/>
<keyword evidence="4" id="KW-0067">ATP-binding</keyword>
<dbReference type="InterPro" id="IPR036921">
    <property type="entry name" value="PurM-like_N_sf"/>
</dbReference>
<proteinExistence type="predicted"/>
<evidence type="ECO:0000313" key="9">
    <source>
        <dbReference type="Proteomes" id="UP000070174"/>
    </source>
</evidence>
<comment type="caution">
    <text evidence="8">The sequence shown here is derived from an EMBL/GenBank/DDBJ whole genome shotgun (WGS) entry which is preliminary data.</text>
</comment>
<dbReference type="SUPFAM" id="SSF55326">
    <property type="entry name" value="PurM N-terminal domain-like"/>
    <property type="match status" value="1"/>
</dbReference>
<dbReference type="InterPro" id="IPR010918">
    <property type="entry name" value="PurM-like_C_dom"/>
</dbReference>
<protein>
    <submittedName>
        <fullName evidence="8">Selenide, water dikinase</fullName>
    </submittedName>
</protein>
<dbReference type="CDD" id="cd02195">
    <property type="entry name" value="SelD"/>
    <property type="match status" value="1"/>
</dbReference>
<name>A0A133PK04_9FIRM</name>
<dbReference type="InterPro" id="IPR004536">
    <property type="entry name" value="SPS/SelD"/>
</dbReference>
<dbReference type="Pfam" id="PF00586">
    <property type="entry name" value="AIRS"/>
    <property type="match status" value="1"/>
</dbReference>
<dbReference type="EMBL" id="LRQE01000039">
    <property type="protein sequence ID" value="KXA28860.1"/>
    <property type="molecule type" value="Genomic_DNA"/>
</dbReference>
<organism evidence="8">
    <name type="scientific">Peptoniphilus harei</name>
    <dbReference type="NCBI Taxonomy" id="54005"/>
    <lineage>
        <taxon>Bacteria</taxon>
        <taxon>Bacillati</taxon>
        <taxon>Bacillota</taxon>
        <taxon>Tissierellia</taxon>
        <taxon>Tissierellales</taxon>
        <taxon>Peptoniphilaceae</taxon>
        <taxon>Peptoniphilus</taxon>
    </lineage>
</organism>
<dbReference type="Proteomes" id="UP000070174">
    <property type="component" value="Unassembled WGS sequence"/>
</dbReference>
<evidence type="ECO:0000256" key="4">
    <source>
        <dbReference type="ARBA" id="ARBA00022840"/>
    </source>
</evidence>
<dbReference type="GO" id="GO:0016260">
    <property type="term" value="P:selenocysteine biosynthetic process"/>
    <property type="evidence" value="ECO:0007669"/>
    <property type="project" value="TreeGrafter"/>
</dbReference>
<evidence type="ECO:0000259" key="6">
    <source>
        <dbReference type="Pfam" id="PF00586"/>
    </source>
</evidence>
<keyword evidence="5" id="KW-0711">Selenium</keyword>
<feature type="domain" description="PurM-like C-terminal" evidence="7">
    <location>
        <begin position="159"/>
        <end position="332"/>
    </location>
</feature>
<dbReference type="RefSeq" id="WP_060800506.1">
    <property type="nucleotide sequence ID" value="NZ_KQ957105.1"/>
</dbReference>
<evidence type="ECO:0000313" key="8">
    <source>
        <dbReference type="EMBL" id="KXA28860.1"/>
    </source>
</evidence>
<keyword evidence="1" id="KW-0808">Transferase</keyword>
<evidence type="ECO:0000256" key="2">
    <source>
        <dbReference type="ARBA" id="ARBA00022741"/>
    </source>
</evidence>
<dbReference type="InterPro" id="IPR036676">
    <property type="entry name" value="PurM-like_C_sf"/>
</dbReference>
<sequence length="333" mass="35894">MKLQVCGGCNAKISASSLKATLDILEVFKRKEVLEGFAKNDDAAIIKLSDDIAVALTCDFFPPMVEDPFAFGEIAAANALSDIYAMGGEPVAALNLVCFPEEEDRSILEEILKGGAAKLKEAQCSLVGGHSIHDPRIKYGLCVMGILNPQKIYSNNSSRVGDKLILTKPLGVSLLSSARTVGECEDKYFKGAVESMRTLNKYAYEILKKYKVNAMTDVTGFGLIGHLSEMVSDTAVIYSKNLEILSGAKEAAEEFLFTAGGQRNRKSYADLVDFEIQDFALEEVLFDPQTSGGLLAALAEDGEKALEELKAAGIPAAIVGEIIPPQDKKIIVR</sequence>
<dbReference type="PATRIC" id="fig|54005.3.peg.1456"/>